<dbReference type="AlphaFoldDB" id="A0A5N6AG65"/>
<evidence type="ECO:0000313" key="2">
    <source>
        <dbReference type="EMBL" id="KAB8167053.1"/>
    </source>
</evidence>
<sequence>MPLFRRGRRAESERGLKSLPPLTGQRTAADVLVTPERALQVSAVYSCIRLLAETGSMLPVGTFQRQGKHRVPLDHPATPLLTYQANPGMEAGEMWAQVLGWLLLRGNAAVYVQRDRAGRPAGLWPVAWTSVEPRRNMDTGEMVYQVTLADDEWAPITEPGGLVRAEGLLHFKSFGVGGVEGLSPVGMARQAVGTSFAATSYIGGFFARDATPGGIVSVEGKLSDEQYERLTRQWRDLHEGFDRSHRLAVLEAGAKWANTTLSPADASFLEVYKLSRAEIAGIYGVPPHMIGDVDRSTSWGSGIEQQSLGYVLYSLTPWLTRLERTAARLLGSPDLYVRFNTGGLLRGDLATRYAAYTQGRGGGWLSANDILAKEDEPPIPGGDEYLVPLNMQPAGSPAPPAQRTRPGPPARRAEETEAPALEQLAAWVTRHIDALSEFFAGQSEEVLAGLSVRPDATAEELLDTAAANETLAALLFELAAGLAGEVGTAAAAALGGAYVPEETTAYLATGAASTAANINTTTVTKLGETLAEVRGGTIGIDAAPAEIRASVAAMFEEMTKARARQLAQARVAGVANFASHEGAKHAGARTKTWRVWDTNPRPTHRRADGQTVSIRDDFTVGSRRGRWPHDSRLGVDEIAGCTCRLQFNV</sequence>
<evidence type="ECO:0000256" key="1">
    <source>
        <dbReference type="SAM" id="MobiDB-lite"/>
    </source>
</evidence>
<protein>
    <submittedName>
        <fullName evidence="2">Phage portal protein</fullName>
    </submittedName>
</protein>
<organism evidence="2 3">
    <name type="scientific">Streptomyces mimosae</name>
    <dbReference type="NCBI Taxonomy" id="2586635"/>
    <lineage>
        <taxon>Bacteria</taxon>
        <taxon>Bacillati</taxon>
        <taxon>Actinomycetota</taxon>
        <taxon>Actinomycetes</taxon>
        <taxon>Kitasatosporales</taxon>
        <taxon>Streptomycetaceae</taxon>
        <taxon>Streptomyces</taxon>
    </lineage>
</organism>
<dbReference type="InterPro" id="IPR006944">
    <property type="entry name" value="Phage/GTA_portal"/>
</dbReference>
<reference evidence="2" key="1">
    <citation type="submission" date="2019-10" db="EMBL/GenBank/DDBJ databases">
        <title>Nonomuraea sp. nov., isolated from Phyllanthus amarus.</title>
        <authorList>
            <person name="Klykleung N."/>
            <person name="Tanasupawat S."/>
        </authorList>
    </citation>
    <scope>NUCLEOTIDE SEQUENCE [LARGE SCALE GENOMIC DNA]</scope>
    <source>
        <strain evidence="2">3MP-10</strain>
    </source>
</reference>
<name>A0A5N6AG65_9ACTN</name>
<proteinExistence type="predicted"/>
<dbReference type="InterPro" id="IPR006427">
    <property type="entry name" value="Portal_HK97"/>
</dbReference>
<feature type="region of interest" description="Disordered" evidence="1">
    <location>
        <begin position="391"/>
        <end position="416"/>
    </location>
</feature>
<evidence type="ECO:0000313" key="3">
    <source>
        <dbReference type="Proteomes" id="UP000314251"/>
    </source>
</evidence>
<comment type="caution">
    <text evidence="2">The sequence shown here is derived from an EMBL/GenBank/DDBJ whole genome shotgun (WGS) entry which is preliminary data.</text>
</comment>
<dbReference type="Pfam" id="PF04860">
    <property type="entry name" value="Phage_portal"/>
    <property type="match status" value="1"/>
</dbReference>
<keyword evidence="3" id="KW-1185">Reference proteome</keyword>
<feature type="region of interest" description="Disordered" evidence="1">
    <location>
        <begin position="1"/>
        <end position="22"/>
    </location>
</feature>
<dbReference type="Proteomes" id="UP000314251">
    <property type="component" value="Unassembled WGS sequence"/>
</dbReference>
<dbReference type="EMBL" id="VDLY02000005">
    <property type="protein sequence ID" value="KAB8167053.1"/>
    <property type="molecule type" value="Genomic_DNA"/>
</dbReference>
<accession>A0A5N6AG65</accession>
<gene>
    <name evidence="2" type="ORF">FH607_009115</name>
</gene>
<dbReference type="RefSeq" id="WP_139667247.1">
    <property type="nucleotide sequence ID" value="NZ_VDLY02000005.1"/>
</dbReference>
<dbReference type="OrthoDB" id="9765386at2"/>
<dbReference type="NCBIfam" id="TIGR01537">
    <property type="entry name" value="portal_HK97"/>
    <property type="match status" value="1"/>
</dbReference>